<reference evidence="2 3" key="1">
    <citation type="submission" date="2017-09" db="EMBL/GenBank/DDBJ databases">
        <authorList>
            <person name="Ehlers B."/>
            <person name="Leendertz F.H."/>
        </authorList>
    </citation>
    <scope>NUCLEOTIDE SEQUENCE [LARGE SCALE GENOMIC DNA]</scope>
    <source>
        <strain evidence="2 3">CGMCC 1.05381</strain>
    </source>
</reference>
<dbReference type="EMBL" id="OCST01000004">
    <property type="protein sequence ID" value="SOE69831.1"/>
    <property type="molecule type" value="Genomic_DNA"/>
</dbReference>
<protein>
    <submittedName>
        <fullName evidence="2">Uncharacterized protein</fullName>
    </submittedName>
</protein>
<dbReference type="AlphaFoldDB" id="A0A2C8ZVD2"/>
<keyword evidence="1" id="KW-0175">Coiled coil</keyword>
<evidence type="ECO:0000313" key="2">
    <source>
        <dbReference type="EMBL" id="SOE69831.1"/>
    </source>
</evidence>
<organism evidence="2 3">
    <name type="scientific">Salinibacterium xinjiangense</name>
    <dbReference type="NCBI Taxonomy" id="386302"/>
    <lineage>
        <taxon>Bacteria</taxon>
        <taxon>Bacillati</taxon>
        <taxon>Actinomycetota</taxon>
        <taxon>Actinomycetes</taxon>
        <taxon>Micrococcales</taxon>
        <taxon>Microbacteriaceae</taxon>
        <taxon>Salinibacterium</taxon>
    </lineage>
</organism>
<proteinExistence type="predicted"/>
<keyword evidence="3" id="KW-1185">Reference proteome</keyword>
<dbReference type="Proteomes" id="UP000219440">
    <property type="component" value="Unassembled WGS sequence"/>
</dbReference>
<evidence type="ECO:0000256" key="1">
    <source>
        <dbReference type="SAM" id="Coils"/>
    </source>
</evidence>
<evidence type="ECO:0000313" key="3">
    <source>
        <dbReference type="Proteomes" id="UP000219440"/>
    </source>
</evidence>
<dbReference type="OrthoDB" id="1822491at2"/>
<dbReference type="RefSeq" id="WP_097061149.1">
    <property type="nucleotide sequence ID" value="NZ_BMLC01000003.1"/>
</dbReference>
<accession>A0A2C8ZVD2</accession>
<name>A0A2C8ZVD2_9MICO</name>
<sequence length="261" mass="29084">MSTKVTAMPGEVWAYRASKLSELMPKLVIEIERGTRRKALITSPDDLGAGEWVPLLRLKVVWSEVEQFLRNEASWENISTVDLRERPAEHALMTAFNILIDARIAEPTFREDGITIIHDVAALAAFLDLPAEALLTDGSSFCDGPDLVVPWPITLLIVTSACRRYPGEILAECDVWEAKRGRTSRYGSMFTQSDQIAIDKEIAPSYELLRAWASRDASRDRGRSEERLTELSERLAELTRSVEALVELASERPSPLGSDAG</sequence>
<feature type="coiled-coil region" evidence="1">
    <location>
        <begin position="221"/>
        <end position="248"/>
    </location>
</feature>
<gene>
    <name evidence="2" type="ORF">SAMN06296378_2070</name>
</gene>